<gene>
    <name evidence="1" type="ORF">METBIDRAFT_45560</name>
</gene>
<reference evidence="1 2" key="1">
    <citation type="submission" date="2016-05" db="EMBL/GenBank/DDBJ databases">
        <title>Comparative genomics of biotechnologically important yeasts.</title>
        <authorList>
            <consortium name="DOE Joint Genome Institute"/>
            <person name="Riley R."/>
            <person name="Haridas S."/>
            <person name="Wolfe K.H."/>
            <person name="Lopes M.R."/>
            <person name="Hittinger C.T."/>
            <person name="Goker M."/>
            <person name="Salamov A."/>
            <person name="Wisecaver J."/>
            <person name="Long T.M."/>
            <person name="Aerts A.L."/>
            <person name="Barry K."/>
            <person name="Choi C."/>
            <person name="Clum A."/>
            <person name="Coughlan A.Y."/>
            <person name="Deshpande S."/>
            <person name="Douglass A.P."/>
            <person name="Hanson S.J."/>
            <person name="Klenk H.-P."/>
            <person name="LaButti K."/>
            <person name="Lapidus A."/>
            <person name="Lindquist E."/>
            <person name="Lipzen A."/>
            <person name="Meier-kolthoff J.P."/>
            <person name="Ohm R.A."/>
            <person name="Otillar R.P."/>
            <person name="Pangilinan J."/>
            <person name="Peng Y."/>
            <person name="Rokas A."/>
            <person name="Rosa C.A."/>
            <person name="Scheuner C."/>
            <person name="Sibirny A.A."/>
            <person name="Slot J.C."/>
            <person name="Stielow J.B."/>
            <person name="Sun H."/>
            <person name="Kurtzman C.P."/>
            <person name="Blackwell M."/>
            <person name="Grigoriev I.V."/>
            <person name="Jeffries T.W."/>
        </authorList>
    </citation>
    <scope>NUCLEOTIDE SEQUENCE [LARGE SCALE GENOMIC DNA]</scope>
    <source>
        <strain evidence="1 2">NRRL YB-4993</strain>
    </source>
</reference>
<proteinExistence type="predicted"/>
<comment type="caution">
    <text evidence="1">The sequence shown here is derived from an EMBL/GenBank/DDBJ whole genome shotgun (WGS) entry which is preliminary data.</text>
</comment>
<dbReference type="RefSeq" id="XP_018710308.1">
    <property type="nucleotide sequence ID" value="XM_018857930.1"/>
</dbReference>
<dbReference type="OrthoDB" id="4023279at2759"/>
<dbReference type="EMBL" id="LXTC01000005">
    <property type="protein sequence ID" value="OBA19783.1"/>
    <property type="molecule type" value="Genomic_DNA"/>
</dbReference>
<evidence type="ECO:0000313" key="1">
    <source>
        <dbReference type="EMBL" id="OBA19783.1"/>
    </source>
</evidence>
<organism evidence="1 2">
    <name type="scientific">Metschnikowia bicuspidata var. bicuspidata NRRL YB-4993</name>
    <dbReference type="NCBI Taxonomy" id="869754"/>
    <lineage>
        <taxon>Eukaryota</taxon>
        <taxon>Fungi</taxon>
        <taxon>Dikarya</taxon>
        <taxon>Ascomycota</taxon>
        <taxon>Saccharomycotina</taxon>
        <taxon>Pichiomycetes</taxon>
        <taxon>Metschnikowiaceae</taxon>
        <taxon>Metschnikowia</taxon>
    </lineage>
</organism>
<sequence length="237" mass="27443">MASDNCYYNLNTENCIAMNQIAQEIYRSVRENDIILARLTDLVDTRLKLPNLADKSDNAEAEYSGDYLRSHLDNNLHLDSVEYDETKFAQVKSTRIRQLLIDNYRLLIIKQSKQAENKQLLSIYNSYEQILSETIVPKLTQDVSSLNIERIFAARILCAEHKFPLEDELWGTYCKYLESLESVRVFSNKLIEILVGHLHDEQMERLATQVNILGNLIKQLNGGGLHRNQISNFDYLI</sequence>
<accession>A0A1A0H7A5</accession>
<name>A0A1A0H7A5_9ASCO</name>
<evidence type="ECO:0000313" key="2">
    <source>
        <dbReference type="Proteomes" id="UP000092555"/>
    </source>
</evidence>
<dbReference type="GeneID" id="30030906"/>
<dbReference type="Proteomes" id="UP000092555">
    <property type="component" value="Unassembled WGS sequence"/>
</dbReference>
<protein>
    <submittedName>
        <fullName evidence="1">Uncharacterized protein</fullName>
    </submittedName>
</protein>
<keyword evidence="2" id="KW-1185">Reference proteome</keyword>
<dbReference type="AlphaFoldDB" id="A0A1A0H7A5"/>